<name>A0ABS4L347_STRAV</name>
<gene>
    <name evidence="4" type="ORF">J2Z77_001466</name>
</gene>
<dbReference type="Gene3D" id="3.40.50.720">
    <property type="entry name" value="NAD(P)-binding Rossmann-like Domain"/>
    <property type="match status" value="1"/>
</dbReference>
<accession>A0ABS4L347</accession>
<dbReference type="InterPro" id="IPR002347">
    <property type="entry name" value="SDR_fam"/>
</dbReference>
<dbReference type="PANTHER" id="PTHR44196">
    <property type="entry name" value="DEHYDROGENASE/REDUCTASE SDR FAMILY MEMBER 7B"/>
    <property type="match status" value="1"/>
</dbReference>
<reference evidence="4 5" key="1">
    <citation type="submission" date="2021-03" db="EMBL/GenBank/DDBJ databases">
        <title>Genomic Encyclopedia of Type Strains, Phase IV (KMG-IV): sequencing the most valuable type-strain genomes for metagenomic binning, comparative biology and taxonomic classification.</title>
        <authorList>
            <person name="Goeker M."/>
        </authorList>
    </citation>
    <scope>NUCLEOTIDE SEQUENCE [LARGE SCALE GENOMIC DNA]</scope>
    <source>
        <strain evidence="4 5">DSM 40526</strain>
    </source>
</reference>
<comment type="caution">
    <text evidence="4">The sequence shown here is derived from an EMBL/GenBank/DDBJ whole genome shotgun (WGS) entry which is preliminary data.</text>
</comment>
<dbReference type="RefSeq" id="WP_189968143.1">
    <property type="nucleotide sequence ID" value="NZ_BMVL01000004.1"/>
</dbReference>
<dbReference type="EMBL" id="JAGGLQ010000002">
    <property type="protein sequence ID" value="MBP2035679.1"/>
    <property type="molecule type" value="Genomic_DNA"/>
</dbReference>
<dbReference type="PIRSF" id="PIRSF000126">
    <property type="entry name" value="11-beta-HSD1"/>
    <property type="match status" value="1"/>
</dbReference>
<keyword evidence="5" id="KW-1185">Reference proteome</keyword>
<evidence type="ECO:0000313" key="4">
    <source>
        <dbReference type="EMBL" id="MBP2035679.1"/>
    </source>
</evidence>
<dbReference type="CDD" id="cd05233">
    <property type="entry name" value="SDR_c"/>
    <property type="match status" value="1"/>
</dbReference>
<evidence type="ECO:0000256" key="2">
    <source>
        <dbReference type="ARBA" id="ARBA00023002"/>
    </source>
</evidence>
<evidence type="ECO:0000256" key="1">
    <source>
        <dbReference type="ARBA" id="ARBA00006484"/>
    </source>
</evidence>
<dbReference type="InterPro" id="IPR036291">
    <property type="entry name" value="NAD(P)-bd_dom_sf"/>
</dbReference>
<sequence>MTTDRTTDRTTDPTTDPTTAAATTVLITGASAGLGAAFARGFAAKGCDLVLVARDKDRLDAVAAELAREYGAASEVLPADLLDAADCAAVAARLADPARPVDILVNNAGFGLPAHFPYSPVEDEERMLDLLVKAPLRLTHAVLPGLRTRRRGAVLNVSSVAGLLPTGTYGAAKAWITAFSESLRVDMAPYGVRVLAVVPGFTRTEFQERAGMDVSALRDAVWLEPEAVVAQALKDLALRRPVSITGRRYRAYALAARHLPRTFVARKMARRRRPPADRTD</sequence>
<dbReference type="Proteomes" id="UP001519310">
    <property type="component" value="Unassembled WGS sequence"/>
</dbReference>
<organism evidence="4 5">
    <name type="scientific">Streptomyces avidinii</name>
    <dbReference type="NCBI Taxonomy" id="1895"/>
    <lineage>
        <taxon>Bacteria</taxon>
        <taxon>Bacillati</taxon>
        <taxon>Actinomycetota</taxon>
        <taxon>Actinomycetes</taxon>
        <taxon>Kitasatosporales</taxon>
        <taxon>Streptomycetaceae</taxon>
        <taxon>Streptomyces</taxon>
    </lineage>
</organism>
<evidence type="ECO:0000313" key="5">
    <source>
        <dbReference type="Proteomes" id="UP001519310"/>
    </source>
</evidence>
<dbReference type="SUPFAM" id="SSF51735">
    <property type="entry name" value="NAD(P)-binding Rossmann-fold domains"/>
    <property type="match status" value="1"/>
</dbReference>
<protein>
    <submittedName>
        <fullName evidence="4">Short-subunit dehydrogenase</fullName>
    </submittedName>
</protein>
<dbReference type="Pfam" id="PF00106">
    <property type="entry name" value="adh_short"/>
    <property type="match status" value="1"/>
</dbReference>
<keyword evidence="2" id="KW-0560">Oxidoreductase</keyword>
<dbReference type="PRINTS" id="PR00081">
    <property type="entry name" value="GDHRDH"/>
</dbReference>
<evidence type="ECO:0000256" key="3">
    <source>
        <dbReference type="RuleBase" id="RU000363"/>
    </source>
</evidence>
<dbReference type="PANTHER" id="PTHR44196:SF2">
    <property type="entry name" value="SHORT-CHAIN DEHYDROGENASE-RELATED"/>
    <property type="match status" value="1"/>
</dbReference>
<proteinExistence type="inferred from homology"/>
<comment type="similarity">
    <text evidence="1 3">Belongs to the short-chain dehydrogenases/reductases (SDR) family.</text>
</comment>
<dbReference type="PRINTS" id="PR00080">
    <property type="entry name" value="SDRFAMILY"/>
</dbReference>